<dbReference type="RefSeq" id="XP_064852792.1">
    <property type="nucleotide sequence ID" value="XM_064996720.1"/>
</dbReference>
<name>A0AAV5QME0_9ASCO</name>
<evidence type="ECO:0000256" key="6">
    <source>
        <dbReference type="ARBA" id="ARBA00023128"/>
    </source>
</evidence>
<evidence type="ECO:0000256" key="1">
    <source>
        <dbReference type="ARBA" id="ARBA00004443"/>
    </source>
</evidence>
<evidence type="ECO:0000256" key="2">
    <source>
        <dbReference type="ARBA" id="ARBA00022448"/>
    </source>
</evidence>
<dbReference type="Proteomes" id="UP001360560">
    <property type="component" value="Unassembled WGS sequence"/>
</dbReference>
<dbReference type="InterPro" id="IPR039993">
    <property type="entry name" value="NDUFB10"/>
</dbReference>
<reference evidence="8 9" key="1">
    <citation type="journal article" date="2023" name="Elife">
        <title>Identification of key yeast species and microbe-microbe interactions impacting larval growth of Drosophila in the wild.</title>
        <authorList>
            <person name="Mure A."/>
            <person name="Sugiura Y."/>
            <person name="Maeda R."/>
            <person name="Honda K."/>
            <person name="Sakurai N."/>
            <person name="Takahashi Y."/>
            <person name="Watada M."/>
            <person name="Katoh T."/>
            <person name="Gotoh A."/>
            <person name="Gotoh Y."/>
            <person name="Taniguchi I."/>
            <person name="Nakamura K."/>
            <person name="Hayashi T."/>
            <person name="Katayama T."/>
            <person name="Uemura T."/>
            <person name="Hattori Y."/>
        </authorList>
    </citation>
    <scope>NUCLEOTIDE SEQUENCE [LARGE SCALE GENOMIC DNA]</scope>
    <source>
        <strain evidence="8 9">SC-9</strain>
    </source>
</reference>
<sequence>MVYHHTLNNFPSSSNMSLENHARSKNVSFDTIDYANGQQLKDAKDSMLREQWIRSSALKTVRRALEKCYRVSNVNQWEDCKPLADKYLEMLPEYSRVGGYLFYMKNDPSK</sequence>
<organism evidence="8 9">
    <name type="scientific">Saccharomycopsis crataegensis</name>
    <dbReference type="NCBI Taxonomy" id="43959"/>
    <lineage>
        <taxon>Eukaryota</taxon>
        <taxon>Fungi</taxon>
        <taxon>Dikarya</taxon>
        <taxon>Ascomycota</taxon>
        <taxon>Saccharomycotina</taxon>
        <taxon>Saccharomycetes</taxon>
        <taxon>Saccharomycopsidaceae</taxon>
        <taxon>Saccharomycopsis</taxon>
    </lineage>
</organism>
<evidence type="ECO:0000256" key="4">
    <source>
        <dbReference type="ARBA" id="ARBA00022792"/>
    </source>
</evidence>
<dbReference type="GO" id="GO:0005743">
    <property type="term" value="C:mitochondrial inner membrane"/>
    <property type="evidence" value="ECO:0007669"/>
    <property type="project" value="UniProtKB-SubCell"/>
</dbReference>
<dbReference type="PANTHER" id="PTHR13094">
    <property type="entry name" value="NADH-UBIQUINONE OXIDOREDUCTASE PDSW SUBUNIT"/>
    <property type="match status" value="1"/>
</dbReference>
<evidence type="ECO:0000313" key="9">
    <source>
        <dbReference type="Proteomes" id="UP001360560"/>
    </source>
</evidence>
<evidence type="ECO:0000313" key="8">
    <source>
        <dbReference type="EMBL" id="GMM35796.1"/>
    </source>
</evidence>
<keyword evidence="3" id="KW-0679">Respiratory chain</keyword>
<dbReference type="AlphaFoldDB" id="A0AAV5QME0"/>
<keyword evidence="2" id="KW-0813">Transport</keyword>
<dbReference type="PANTHER" id="PTHR13094:SF1">
    <property type="entry name" value="NADH DEHYDROGENASE [UBIQUINONE] 1 BETA SUBCOMPLEX SUBUNIT 10"/>
    <property type="match status" value="1"/>
</dbReference>
<evidence type="ECO:0000256" key="7">
    <source>
        <dbReference type="ARBA" id="ARBA00023136"/>
    </source>
</evidence>
<keyword evidence="5" id="KW-0249">Electron transport</keyword>
<keyword evidence="4" id="KW-0999">Mitochondrion inner membrane</keyword>
<keyword evidence="6" id="KW-0496">Mitochondrion</keyword>
<comment type="subcellular location">
    <subcellularLocation>
        <location evidence="1">Mitochondrion inner membrane</location>
        <topology evidence="1">Peripheral membrane protein</topology>
        <orientation evidence="1">Matrix side</orientation>
    </subcellularLocation>
</comment>
<proteinExistence type="predicted"/>
<keyword evidence="9" id="KW-1185">Reference proteome</keyword>
<evidence type="ECO:0000256" key="3">
    <source>
        <dbReference type="ARBA" id="ARBA00022660"/>
    </source>
</evidence>
<keyword evidence="7" id="KW-0472">Membrane</keyword>
<dbReference type="GeneID" id="90073771"/>
<protein>
    <submittedName>
        <fullName evidence="8">Uncharacterized protein</fullName>
    </submittedName>
</protein>
<comment type="caution">
    <text evidence="8">The sequence shown here is derived from an EMBL/GenBank/DDBJ whole genome shotgun (WGS) entry which is preliminary data.</text>
</comment>
<gene>
    <name evidence="8" type="ORF">DASC09_031210</name>
</gene>
<accession>A0AAV5QME0</accession>
<evidence type="ECO:0000256" key="5">
    <source>
        <dbReference type="ARBA" id="ARBA00022982"/>
    </source>
</evidence>
<dbReference type="EMBL" id="BTFZ01000011">
    <property type="protein sequence ID" value="GMM35796.1"/>
    <property type="molecule type" value="Genomic_DNA"/>
</dbReference>